<gene>
    <name evidence="2" type="ORF">JOC74_004426</name>
</gene>
<evidence type="ECO:0000259" key="1">
    <source>
        <dbReference type="Pfam" id="PF01261"/>
    </source>
</evidence>
<dbReference type="InterPro" id="IPR036237">
    <property type="entry name" value="Xyl_isomerase-like_sf"/>
</dbReference>
<dbReference type="GO" id="GO:0016853">
    <property type="term" value="F:isomerase activity"/>
    <property type="evidence" value="ECO:0007669"/>
    <property type="project" value="UniProtKB-KW"/>
</dbReference>
<dbReference type="Pfam" id="PF01261">
    <property type="entry name" value="AP_endonuc_2"/>
    <property type="match status" value="1"/>
</dbReference>
<comment type="caution">
    <text evidence="2">The sequence shown here is derived from an EMBL/GenBank/DDBJ whole genome shotgun (WGS) entry which is preliminary data.</text>
</comment>
<evidence type="ECO:0000313" key="2">
    <source>
        <dbReference type="EMBL" id="MBP1083879.1"/>
    </source>
</evidence>
<keyword evidence="3" id="KW-1185">Reference proteome</keyword>
<dbReference type="InterPro" id="IPR013022">
    <property type="entry name" value="Xyl_isomerase-like_TIM-brl"/>
</dbReference>
<dbReference type="Proteomes" id="UP000674416">
    <property type="component" value="Unassembled WGS sequence"/>
</dbReference>
<accession>A0ABS4D2M6</accession>
<dbReference type="InterPro" id="IPR050312">
    <property type="entry name" value="IolE/XylAMocC-like"/>
</dbReference>
<dbReference type="RefSeq" id="WP_082363627.1">
    <property type="nucleotide sequence ID" value="NZ_JAFDST010000007.1"/>
</dbReference>
<feature type="domain" description="Xylose isomerase-like TIM barrel" evidence="1">
    <location>
        <begin position="34"/>
        <end position="249"/>
    </location>
</feature>
<dbReference type="PANTHER" id="PTHR12110:SF21">
    <property type="entry name" value="XYLOSE ISOMERASE-LIKE TIM BARREL DOMAIN-CONTAINING PROTEIN"/>
    <property type="match status" value="1"/>
</dbReference>
<sequence>MTNITKKGMMNLVPQILFSSTLAWSLPVEEIVPFAKASGIDGLEIWSEHVWHYRSDPQLIHKNNNFELNFTLHAPSWDLNIASLDQEIREASIARIFHSIELADRIGAGSITFHPGQATLPVLGTEYYEEILLESVDKIVQKAKQYGKTMSLELMEEKPKEFITSPTVLNHFIQSCHTALRTTFDVAHIKSSQDPVAAFAETARVDKIHLSDNLNTRLHVPLGTGIIDRESIHYFLTQVPLPIVIEGLDPSPSLDWWHINLYYVRKLFLPEEQEVFG</sequence>
<reference evidence="2 3" key="1">
    <citation type="submission" date="2021-01" db="EMBL/GenBank/DDBJ databases">
        <title>Genomic Encyclopedia of Type Strains, Phase IV (KMG-IV): sequencing the most valuable type-strain genomes for metagenomic binning, comparative biology and taxonomic classification.</title>
        <authorList>
            <person name="Goeker M."/>
        </authorList>
    </citation>
    <scope>NUCLEOTIDE SEQUENCE [LARGE SCALE GENOMIC DNA]</scope>
    <source>
        <strain evidence="2 3">DSM 103394</strain>
    </source>
</reference>
<name>A0ABS4D2M6_9BACI</name>
<proteinExistence type="predicted"/>
<dbReference type="Gene3D" id="3.20.20.150">
    <property type="entry name" value="Divalent-metal-dependent TIM barrel enzymes"/>
    <property type="match status" value="1"/>
</dbReference>
<evidence type="ECO:0000313" key="3">
    <source>
        <dbReference type="Proteomes" id="UP000674416"/>
    </source>
</evidence>
<keyword evidence="2" id="KW-0413">Isomerase</keyword>
<dbReference type="PANTHER" id="PTHR12110">
    <property type="entry name" value="HYDROXYPYRUVATE ISOMERASE"/>
    <property type="match status" value="1"/>
</dbReference>
<dbReference type="EMBL" id="JAFDST010000007">
    <property type="protein sequence ID" value="MBP1083879.1"/>
    <property type="molecule type" value="Genomic_DNA"/>
</dbReference>
<organism evidence="2 3">
    <name type="scientific">Bacillus capparidis</name>
    <dbReference type="NCBI Taxonomy" id="1840411"/>
    <lineage>
        <taxon>Bacteria</taxon>
        <taxon>Bacillati</taxon>
        <taxon>Bacillota</taxon>
        <taxon>Bacilli</taxon>
        <taxon>Bacillales</taxon>
        <taxon>Bacillaceae</taxon>
        <taxon>Bacillus</taxon>
    </lineage>
</organism>
<dbReference type="SUPFAM" id="SSF51658">
    <property type="entry name" value="Xylose isomerase-like"/>
    <property type="match status" value="1"/>
</dbReference>
<protein>
    <submittedName>
        <fullName evidence="2">Sugar phosphate isomerase/epimerase</fullName>
    </submittedName>
</protein>